<gene>
    <name evidence="6" type="ORF">Pla163_03170</name>
</gene>
<evidence type="ECO:0000256" key="3">
    <source>
        <dbReference type="ARBA" id="ARBA00022729"/>
    </source>
</evidence>
<organism evidence="6 7">
    <name type="scientific">Rohdeia mirabilis</name>
    <dbReference type="NCBI Taxonomy" id="2528008"/>
    <lineage>
        <taxon>Bacteria</taxon>
        <taxon>Pseudomonadati</taxon>
        <taxon>Planctomycetota</taxon>
        <taxon>Planctomycetia</taxon>
        <taxon>Planctomycetia incertae sedis</taxon>
        <taxon>Rohdeia</taxon>
    </lineage>
</organism>
<keyword evidence="2" id="KW-0964">Secreted</keyword>
<dbReference type="NCBIfam" id="NF033679">
    <property type="entry name" value="DNRLRE_dom"/>
    <property type="match status" value="1"/>
</dbReference>
<protein>
    <recommendedName>
        <fullName evidence="5">Carbohydrate-binding module family 96 domain-containing protein</fullName>
    </recommendedName>
</protein>
<keyword evidence="7" id="KW-1185">Reference proteome</keyword>
<reference evidence="6 7" key="1">
    <citation type="submission" date="2019-02" db="EMBL/GenBank/DDBJ databases">
        <title>Deep-cultivation of Planctomycetes and their phenomic and genomic characterization uncovers novel biology.</title>
        <authorList>
            <person name="Wiegand S."/>
            <person name="Jogler M."/>
            <person name="Boedeker C."/>
            <person name="Pinto D."/>
            <person name="Vollmers J."/>
            <person name="Rivas-Marin E."/>
            <person name="Kohn T."/>
            <person name="Peeters S.H."/>
            <person name="Heuer A."/>
            <person name="Rast P."/>
            <person name="Oberbeckmann S."/>
            <person name="Bunk B."/>
            <person name="Jeske O."/>
            <person name="Meyerdierks A."/>
            <person name="Storesund J.E."/>
            <person name="Kallscheuer N."/>
            <person name="Luecker S."/>
            <person name="Lage O.M."/>
            <person name="Pohl T."/>
            <person name="Merkel B.J."/>
            <person name="Hornburger P."/>
            <person name="Mueller R.-W."/>
            <person name="Bruemmer F."/>
            <person name="Labrenz M."/>
            <person name="Spormann A.M."/>
            <person name="Op den Camp H."/>
            <person name="Overmann J."/>
            <person name="Amann R."/>
            <person name="Jetten M.S.M."/>
            <person name="Mascher T."/>
            <person name="Medema M.H."/>
            <person name="Devos D.P."/>
            <person name="Kaster A.-K."/>
            <person name="Ovreas L."/>
            <person name="Rohde M."/>
            <person name="Galperin M.Y."/>
            <person name="Jogler C."/>
        </authorList>
    </citation>
    <scope>NUCLEOTIDE SEQUENCE [LARGE SCALE GENOMIC DNA]</scope>
    <source>
        <strain evidence="6 7">Pla163</strain>
    </source>
</reference>
<keyword evidence="3 4" id="KW-0732">Signal</keyword>
<feature type="domain" description="Carbohydrate-binding module family 96" evidence="5">
    <location>
        <begin position="652"/>
        <end position="816"/>
    </location>
</feature>
<accession>A0A518CVG9</accession>
<dbReference type="Pfam" id="PF15892">
    <property type="entry name" value="BNR_4"/>
    <property type="match status" value="1"/>
</dbReference>
<evidence type="ECO:0000256" key="2">
    <source>
        <dbReference type="ARBA" id="ARBA00022525"/>
    </source>
</evidence>
<name>A0A518CVG9_9BACT</name>
<dbReference type="OrthoDB" id="223410at2"/>
<dbReference type="Pfam" id="PF24517">
    <property type="entry name" value="CBM96"/>
    <property type="match status" value="2"/>
</dbReference>
<evidence type="ECO:0000256" key="4">
    <source>
        <dbReference type="SAM" id="SignalP"/>
    </source>
</evidence>
<evidence type="ECO:0000313" key="6">
    <source>
        <dbReference type="EMBL" id="QDU83219.1"/>
    </source>
</evidence>
<dbReference type="Proteomes" id="UP000319342">
    <property type="component" value="Chromosome"/>
</dbReference>
<feature type="chain" id="PRO_5022101032" description="Carbohydrate-binding module family 96 domain-containing protein" evidence="4">
    <location>
        <begin position="24"/>
        <end position="820"/>
    </location>
</feature>
<proteinExistence type="predicted"/>
<dbReference type="RefSeq" id="WP_145182533.1">
    <property type="nucleotide sequence ID" value="NZ_CP036290.1"/>
</dbReference>
<sequence precursor="true">MRPSTLSLLLAVAAVHCAPSAPGQSSPTGDQIFVDQSFSFTAPSFGSLPNGAAHAHDTIVSHAGWQYVAYWDAQRRLAVARRDLGGAVDAGAWQILAFDDYAIPGEDAHNTVNVGICPGDGTLHLAFDHHGDDLNYRRSVPGLATDPVNADWSATGFGPILDALDPSLGTMTKVTYPRFVPTPTGDLHLVYREFSSGDGRARMADYDSATGTWSNDRVFIERTGPHSDPLGGASSSRNPYFNRIDYDDRGTLHATWTWREKAPIRYNRDICYAYSEDGGVRWFNGAHQLVADTGLGQVIDAATPGIVGVELGAEWGLMNDQGHVVDARGNVHVVMYHKDTPATVVSYGSVWNSHYRHYWLAADGEWRTSALTTMGNRPKLFTGPNGTLVLAYVAAGDMRVDVASEGADFLDWSTAYSGATVYGSSFQGDLVRFVRESVLDGFFQERVLTLGDTSPLYVESVDLSGVLAARPSDEPVVSRTRIETERDTWVAEGSSVLTAAPDATTLSVRASGGGLGTQLAFVRFHLAELQGRGALERVVLRLALADVGAEFGAADLGVTRCAQDVWAETGLAWDDRPLPVGPTFSGRRIVRGTAGLVEIDVTEAIAAELANGGERITFELSGLVRGPGEHVHLAAREHPTLPAAVLVADQNTALAPVADTYVRSGVHALTSYGDEPRLIVKSDGNADFDRVAYLKFEVGALRGTGAIERVFLEAHSPVGGSLARTTPYAAHAVQDDGWNEATATWASAPALGERLDAHFGRDALRWDVTAAVLDALDGDGTVSIGLQSEREESTRILHLYSRESGDPDRAPRLVVRYAAR</sequence>
<dbReference type="AlphaFoldDB" id="A0A518CVG9"/>
<feature type="domain" description="Carbohydrate-binding module family 96" evidence="5">
    <location>
        <begin position="481"/>
        <end position="640"/>
    </location>
</feature>
<evidence type="ECO:0000313" key="7">
    <source>
        <dbReference type="Proteomes" id="UP000319342"/>
    </source>
</evidence>
<evidence type="ECO:0000259" key="5">
    <source>
        <dbReference type="Pfam" id="PF24517"/>
    </source>
</evidence>
<dbReference type="InterPro" id="IPR055372">
    <property type="entry name" value="CBM96"/>
</dbReference>
<dbReference type="EMBL" id="CP036290">
    <property type="protein sequence ID" value="QDU83219.1"/>
    <property type="molecule type" value="Genomic_DNA"/>
</dbReference>
<feature type="signal peptide" evidence="4">
    <location>
        <begin position="1"/>
        <end position="23"/>
    </location>
</feature>
<evidence type="ECO:0000256" key="1">
    <source>
        <dbReference type="ARBA" id="ARBA00004613"/>
    </source>
</evidence>
<dbReference type="GO" id="GO:0005576">
    <property type="term" value="C:extracellular region"/>
    <property type="evidence" value="ECO:0007669"/>
    <property type="project" value="UniProtKB-SubCell"/>
</dbReference>
<comment type="subcellular location">
    <subcellularLocation>
        <location evidence="1">Secreted</location>
    </subcellularLocation>
</comment>